<protein>
    <submittedName>
        <fullName evidence="1">Uncharacterized protein</fullName>
    </submittedName>
</protein>
<dbReference type="AlphaFoldDB" id="A0A0F9FH74"/>
<name>A0A0F9FH74_9ZZZZ</name>
<comment type="caution">
    <text evidence="1">The sequence shown here is derived from an EMBL/GenBank/DDBJ whole genome shotgun (WGS) entry which is preliminary data.</text>
</comment>
<proteinExistence type="predicted"/>
<gene>
    <name evidence="1" type="ORF">LCGC14_2243650</name>
</gene>
<reference evidence="1" key="1">
    <citation type="journal article" date="2015" name="Nature">
        <title>Complex archaea that bridge the gap between prokaryotes and eukaryotes.</title>
        <authorList>
            <person name="Spang A."/>
            <person name="Saw J.H."/>
            <person name="Jorgensen S.L."/>
            <person name="Zaremba-Niedzwiedzka K."/>
            <person name="Martijn J."/>
            <person name="Lind A.E."/>
            <person name="van Eijk R."/>
            <person name="Schleper C."/>
            <person name="Guy L."/>
            <person name="Ettema T.J."/>
        </authorList>
    </citation>
    <scope>NUCLEOTIDE SEQUENCE</scope>
</reference>
<accession>A0A0F9FH74</accession>
<feature type="non-terminal residue" evidence="1">
    <location>
        <position position="20"/>
    </location>
</feature>
<dbReference type="EMBL" id="LAZR01030432">
    <property type="protein sequence ID" value="KKL56620.1"/>
    <property type="molecule type" value="Genomic_DNA"/>
</dbReference>
<organism evidence="1">
    <name type="scientific">marine sediment metagenome</name>
    <dbReference type="NCBI Taxonomy" id="412755"/>
    <lineage>
        <taxon>unclassified sequences</taxon>
        <taxon>metagenomes</taxon>
        <taxon>ecological metagenomes</taxon>
    </lineage>
</organism>
<sequence length="20" mass="2370">MKFRGNYGFLSNFYPCKIIA</sequence>
<evidence type="ECO:0000313" key="1">
    <source>
        <dbReference type="EMBL" id="KKL56620.1"/>
    </source>
</evidence>